<dbReference type="SUPFAM" id="SSF47336">
    <property type="entry name" value="ACP-like"/>
    <property type="match status" value="1"/>
</dbReference>
<protein>
    <recommendedName>
        <fullName evidence="6">Carrier domain-containing protein</fullName>
    </recommendedName>
</protein>
<evidence type="ECO:0000313" key="7">
    <source>
        <dbReference type="EMBL" id="PNG90479.1"/>
    </source>
</evidence>
<keyword evidence="1" id="KW-0596">Phosphopantetheine</keyword>
<gene>
    <name evidence="7" type="ORF">SMF913_25944</name>
</gene>
<evidence type="ECO:0000256" key="3">
    <source>
        <dbReference type="ARBA" id="ARBA00022679"/>
    </source>
</evidence>
<dbReference type="Gene3D" id="1.10.1200.10">
    <property type="entry name" value="ACP-like"/>
    <property type="match status" value="1"/>
</dbReference>
<evidence type="ECO:0000256" key="1">
    <source>
        <dbReference type="ARBA" id="ARBA00022450"/>
    </source>
</evidence>
<dbReference type="Pfam" id="PF00550">
    <property type="entry name" value="PP-binding"/>
    <property type="match status" value="1"/>
</dbReference>
<keyword evidence="8" id="KW-1185">Reference proteome</keyword>
<sequence>MTEGLGDIDLTRFARMGVVPMRNDDGLRLFDAAAESARSLVVAAELDGRALGAADRDTPVQSMLRGLAERQVAPRRRWAASAGDGTQPDGAPLARQLVGLGKGERRRVLLHTVREHAATVLGHGSAESIPAEQGFLDMGFDSLTAVELRNRLSTATGLRLPATLVFNHPDATRLADHLGAELMPPDTVDDPDTALRAELDRLEARLRGSAADTDGATRAMVVTRLQDLLSHWSTAPNGSAAPNGSTPPNGNAAPNGSTARNGSAASDDAGAGGAADVAENLESAGADELFSFIDREFGSQ</sequence>
<feature type="compositionally biased region" description="Polar residues" evidence="5">
    <location>
        <begin position="233"/>
        <end position="261"/>
    </location>
</feature>
<evidence type="ECO:0000256" key="2">
    <source>
        <dbReference type="ARBA" id="ARBA00022553"/>
    </source>
</evidence>
<dbReference type="SMART" id="SM01294">
    <property type="entry name" value="PKS_PP_betabranch"/>
    <property type="match status" value="1"/>
</dbReference>
<accession>A0A2J7YRF3</accession>
<comment type="caution">
    <text evidence="7">The sequence shown here is derived from an EMBL/GenBank/DDBJ whole genome shotgun (WGS) entry which is preliminary data.</text>
</comment>
<dbReference type="PANTHER" id="PTHR43775:SF51">
    <property type="entry name" value="INACTIVE PHENOLPHTHIOCEROL SYNTHESIS POLYKETIDE SYNTHASE TYPE I PKS1-RELATED"/>
    <property type="match status" value="1"/>
</dbReference>
<dbReference type="InterPro" id="IPR009081">
    <property type="entry name" value="PP-bd_ACP"/>
</dbReference>
<dbReference type="InterPro" id="IPR050091">
    <property type="entry name" value="PKS_NRPS_Biosynth_Enz"/>
</dbReference>
<dbReference type="AlphaFoldDB" id="A0A2J7YRF3"/>
<evidence type="ECO:0000256" key="4">
    <source>
        <dbReference type="ARBA" id="ARBA00023268"/>
    </source>
</evidence>
<proteinExistence type="predicted"/>
<dbReference type="GO" id="GO:0004312">
    <property type="term" value="F:fatty acid synthase activity"/>
    <property type="evidence" value="ECO:0007669"/>
    <property type="project" value="TreeGrafter"/>
</dbReference>
<evidence type="ECO:0000313" key="8">
    <source>
        <dbReference type="Proteomes" id="UP000236520"/>
    </source>
</evidence>
<dbReference type="GO" id="GO:0006633">
    <property type="term" value="P:fatty acid biosynthetic process"/>
    <property type="evidence" value="ECO:0007669"/>
    <property type="project" value="TreeGrafter"/>
</dbReference>
<organism evidence="7 8">
    <name type="scientific">Streptomyces malaysiensis</name>
    <dbReference type="NCBI Taxonomy" id="92644"/>
    <lineage>
        <taxon>Bacteria</taxon>
        <taxon>Bacillati</taxon>
        <taxon>Actinomycetota</taxon>
        <taxon>Actinomycetes</taxon>
        <taxon>Kitasatosporales</taxon>
        <taxon>Streptomycetaceae</taxon>
        <taxon>Streptomyces</taxon>
        <taxon>Streptomyces violaceusniger group</taxon>
    </lineage>
</organism>
<dbReference type="PROSITE" id="PS50075">
    <property type="entry name" value="CARRIER"/>
    <property type="match status" value="1"/>
</dbReference>
<keyword evidence="4" id="KW-0511">Multifunctional enzyme</keyword>
<dbReference type="EMBL" id="LJIW01000002">
    <property type="protein sequence ID" value="PNG90479.1"/>
    <property type="molecule type" value="Genomic_DNA"/>
</dbReference>
<dbReference type="GO" id="GO:0031177">
    <property type="term" value="F:phosphopantetheine binding"/>
    <property type="evidence" value="ECO:0007669"/>
    <property type="project" value="InterPro"/>
</dbReference>
<dbReference type="InterPro" id="IPR020806">
    <property type="entry name" value="PKS_PP-bd"/>
</dbReference>
<reference evidence="7 8" key="1">
    <citation type="submission" date="2015-09" db="EMBL/GenBank/DDBJ databases">
        <title>Genome sequence, genome mining and natural product profiling of a biocontrol bacterium Streptomyces malaysiensis F913.</title>
        <authorList>
            <person name="Xu Y."/>
            <person name="Wei J."/>
            <person name="Xie J."/>
            <person name="Li T."/>
            <person name="Zhou Z."/>
        </authorList>
    </citation>
    <scope>NUCLEOTIDE SEQUENCE [LARGE SCALE GENOMIC DNA]</scope>
    <source>
        <strain evidence="7 8">F913</strain>
    </source>
</reference>
<dbReference type="PROSITE" id="PS00012">
    <property type="entry name" value="PHOSPHOPANTETHEINE"/>
    <property type="match status" value="1"/>
</dbReference>
<dbReference type="InterPro" id="IPR036736">
    <property type="entry name" value="ACP-like_sf"/>
</dbReference>
<dbReference type="GO" id="GO:0017000">
    <property type="term" value="P:antibiotic biosynthetic process"/>
    <property type="evidence" value="ECO:0007669"/>
    <property type="project" value="UniProtKB-ARBA"/>
</dbReference>
<feature type="domain" description="Carrier" evidence="6">
    <location>
        <begin position="107"/>
        <end position="182"/>
    </location>
</feature>
<feature type="region of interest" description="Disordered" evidence="5">
    <location>
        <begin position="233"/>
        <end position="279"/>
    </location>
</feature>
<dbReference type="PANTHER" id="PTHR43775">
    <property type="entry name" value="FATTY ACID SYNTHASE"/>
    <property type="match status" value="1"/>
</dbReference>
<name>A0A2J7YRF3_STRMQ</name>
<dbReference type="Proteomes" id="UP000236520">
    <property type="component" value="Unassembled WGS sequence"/>
</dbReference>
<dbReference type="SMART" id="SM00823">
    <property type="entry name" value="PKS_PP"/>
    <property type="match status" value="1"/>
</dbReference>
<dbReference type="FunFam" id="1.10.1200.10:FF:000007">
    <property type="entry name" value="Probable polyketide synthase pks17"/>
    <property type="match status" value="1"/>
</dbReference>
<keyword evidence="3" id="KW-0808">Transferase</keyword>
<keyword evidence="2" id="KW-0597">Phosphoprotein</keyword>
<evidence type="ECO:0000259" key="6">
    <source>
        <dbReference type="PROSITE" id="PS50075"/>
    </source>
</evidence>
<dbReference type="Gene3D" id="3.40.50.720">
    <property type="entry name" value="NAD(P)-binding Rossmann-like Domain"/>
    <property type="match status" value="1"/>
</dbReference>
<dbReference type="InterPro" id="IPR006162">
    <property type="entry name" value="Ppantetheine_attach_site"/>
</dbReference>
<evidence type="ECO:0000256" key="5">
    <source>
        <dbReference type="SAM" id="MobiDB-lite"/>
    </source>
</evidence>